<dbReference type="SUPFAM" id="SSF57501">
    <property type="entry name" value="Cystine-knot cytokines"/>
    <property type="match status" value="1"/>
</dbReference>
<protein>
    <submittedName>
        <fullName evidence="6">Uncharacterized protein</fullName>
    </submittedName>
</protein>
<evidence type="ECO:0000256" key="2">
    <source>
        <dbReference type="ARBA" id="ARBA00007236"/>
    </source>
</evidence>
<accession>A0AA88SL01</accession>
<dbReference type="Pfam" id="PF06083">
    <property type="entry name" value="IL17"/>
    <property type="match status" value="1"/>
</dbReference>
<keyword evidence="7" id="KW-1185">Reference proteome</keyword>
<evidence type="ECO:0000313" key="7">
    <source>
        <dbReference type="Proteomes" id="UP001187315"/>
    </source>
</evidence>
<name>A0AA88SL01_TACVA</name>
<evidence type="ECO:0000313" key="6">
    <source>
        <dbReference type="EMBL" id="KAK2842970.1"/>
    </source>
</evidence>
<comment type="caution">
    <text evidence="6">The sequence shown here is derived from an EMBL/GenBank/DDBJ whole genome shotgun (WGS) entry which is preliminary data.</text>
</comment>
<gene>
    <name evidence="6" type="ORF">Q7C36_011185</name>
</gene>
<evidence type="ECO:0000256" key="4">
    <source>
        <dbReference type="ARBA" id="ARBA00022729"/>
    </source>
</evidence>
<dbReference type="GO" id="GO:0005125">
    <property type="term" value="F:cytokine activity"/>
    <property type="evidence" value="ECO:0007669"/>
    <property type="project" value="InterPro"/>
</dbReference>
<dbReference type="Proteomes" id="UP001187315">
    <property type="component" value="Unassembled WGS sequence"/>
</dbReference>
<feature type="chain" id="PRO_5041683563" evidence="5">
    <location>
        <begin position="22"/>
        <end position="139"/>
    </location>
</feature>
<proteinExistence type="inferred from homology"/>
<dbReference type="InterPro" id="IPR029034">
    <property type="entry name" value="Cystine-knot_cytokine"/>
</dbReference>
<dbReference type="EMBL" id="JAVHJS010000011">
    <property type="protein sequence ID" value="KAK2842970.1"/>
    <property type="molecule type" value="Genomic_DNA"/>
</dbReference>
<comment type="subcellular location">
    <subcellularLocation>
        <location evidence="1">Secreted</location>
    </subcellularLocation>
</comment>
<dbReference type="Gene3D" id="2.10.90.10">
    <property type="entry name" value="Cystine-knot cytokines"/>
    <property type="match status" value="1"/>
</dbReference>
<keyword evidence="3" id="KW-0964">Secreted</keyword>
<feature type="signal peptide" evidence="5">
    <location>
        <begin position="1"/>
        <end position="21"/>
    </location>
</feature>
<keyword evidence="4 5" id="KW-0732">Signal</keyword>
<evidence type="ECO:0000256" key="5">
    <source>
        <dbReference type="SAM" id="SignalP"/>
    </source>
</evidence>
<reference evidence="6" key="1">
    <citation type="submission" date="2023-08" db="EMBL/GenBank/DDBJ databases">
        <title>Pelteobagrus vachellii genome.</title>
        <authorList>
            <person name="Liu H."/>
        </authorList>
    </citation>
    <scope>NUCLEOTIDE SEQUENCE</scope>
    <source>
        <strain evidence="6">PRFRI_2022a</strain>
        <tissue evidence="6">Muscle</tissue>
    </source>
</reference>
<dbReference type="GO" id="GO:0005576">
    <property type="term" value="C:extracellular region"/>
    <property type="evidence" value="ECO:0007669"/>
    <property type="project" value="UniProtKB-SubCell"/>
</dbReference>
<dbReference type="InterPro" id="IPR010345">
    <property type="entry name" value="IL-17_fam"/>
</dbReference>
<evidence type="ECO:0000256" key="3">
    <source>
        <dbReference type="ARBA" id="ARBA00022525"/>
    </source>
</evidence>
<dbReference type="AlphaFoldDB" id="A0AA88SL01"/>
<evidence type="ECO:0000256" key="1">
    <source>
        <dbReference type="ARBA" id="ARBA00004613"/>
    </source>
</evidence>
<comment type="similarity">
    <text evidence="2">Belongs to the IL-17 family.</text>
</comment>
<sequence>MSLKRTFVLCCGFVMLSLTHAANKQTTVCDIGLIITKHFHTSELETMDGNGSINNRSLSAWKWIPHTSTHRIPSVIFEADCEYHHCTYPNNQEHRELNSVPIYSYMLVLKQDPKNRKCFTVNFHRVTVGCTCVWERSSP</sequence>
<organism evidence="6 7">
    <name type="scientific">Tachysurus vachellii</name>
    <name type="common">Darkbarbel catfish</name>
    <name type="synonym">Pelteobagrus vachellii</name>
    <dbReference type="NCBI Taxonomy" id="175792"/>
    <lineage>
        <taxon>Eukaryota</taxon>
        <taxon>Metazoa</taxon>
        <taxon>Chordata</taxon>
        <taxon>Craniata</taxon>
        <taxon>Vertebrata</taxon>
        <taxon>Euteleostomi</taxon>
        <taxon>Actinopterygii</taxon>
        <taxon>Neopterygii</taxon>
        <taxon>Teleostei</taxon>
        <taxon>Ostariophysi</taxon>
        <taxon>Siluriformes</taxon>
        <taxon>Bagridae</taxon>
        <taxon>Tachysurus</taxon>
    </lineage>
</organism>